<dbReference type="OrthoDB" id="5395975at2759"/>
<evidence type="ECO:0000313" key="2">
    <source>
        <dbReference type="EMBL" id="CAI6332164.1"/>
    </source>
</evidence>
<sequence>MESLELLVHTSAPSTKQDDDIYRALAEDYIQFAPTHVHRKETTQRAAEQTQTPDHASSKHAATPTRLNKSISVSFISTTSSKDLYGSFPSQLYSEERVKTSVHRDSQLFVPDDQVPSSRLGQLERMQTKWQEEQRMKQSFGSSRLWSTDIKSSANWEEAMIDDTQLAFQVMQSQVLDDLSTTSEGTQDEDLLSETQYEFLELPAGSLQVESPGGDGVVSETQYDTLGLSFVASTPEDMQDDDPVSETHLSPGGKAAVSIATRPQLNLATVSTTACARTDLSPILPEHEFHVSASATNSIVNKDTPLASSFHDLPLEILPPPPKVTVATPRTLPSQVTHILATLKDQNPEKFMSLRTSRKLAHDERGHWMIDCTNWPLENQAQFWFSFGGYVRSGRLGWGVGLYRDDTNFHGLGVVRVYCWGEVVEHIWLLLWLCSKGRISNSGTQWLDAGEEVVVA</sequence>
<feature type="region of interest" description="Disordered" evidence="1">
    <location>
        <begin position="35"/>
        <end position="64"/>
    </location>
</feature>
<evidence type="ECO:0000256" key="1">
    <source>
        <dbReference type="SAM" id="MobiDB-lite"/>
    </source>
</evidence>
<dbReference type="Proteomes" id="UP001152607">
    <property type="component" value="Unassembled WGS sequence"/>
</dbReference>
<dbReference type="AlphaFoldDB" id="A0A9W4UA45"/>
<reference evidence="2" key="1">
    <citation type="submission" date="2023-01" db="EMBL/GenBank/DDBJ databases">
        <authorList>
            <person name="Van Ghelder C."/>
            <person name="Rancurel C."/>
        </authorList>
    </citation>
    <scope>NUCLEOTIDE SEQUENCE</scope>
    <source>
        <strain evidence="2">CNCM I-4278</strain>
    </source>
</reference>
<evidence type="ECO:0000313" key="3">
    <source>
        <dbReference type="Proteomes" id="UP001152607"/>
    </source>
</evidence>
<proteinExistence type="predicted"/>
<name>A0A9W4UA45_9PLEO</name>
<keyword evidence="3" id="KW-1185">Reference proteome</keyword>
<gene>
    <name evidence="2" type="ORF">PDIGIT_LOCUS5194</name>
</gene>
<comment type="caution">
    <text evidence="2">The sequence shown here is derived from an EMBL/GenBank/DDBJ whole genome shotgun (WGS) entry which is preliminary data.</text>
</comment>
<protein>
    <submittedName>
        <fullName evidence="2">Uncharacterized protein</fullName>
    </submittedName>
</protein>
<organism evidence="2 3">
    <name type="scientific">Periconia digitata</name>
    <dbReference type="NCBI Taxonomy" id="1303443"/>
    <lineage>
        <taxon>Eukaryota</taxon>
        <taxon>Fungi</taxon>
        <taxon>Dikarya</taxon>
        <taxon>Ascomycota</taxon>
        <taxon>Pezizomycotina</taxon>
        <taxon>Dothideomycetes</taxon>
        <taxon>Pleosporomycetidae</taxon>
        <taxon>Pleosporales</taxon>
        <taxon>Massarineae</taxon>
        <taxon>Periconiaceae</taxon>
        <taxon>Periconia</taxon>
    </lineage>
</organism>
<accession>A0A9W4UA45</accession>
<dbReference type="EMBL" id="CAOQHR010000003">
    <property type="protein sequence ID" value="CAI6332164.1"/>
    <property type="molecule type" value="Genomic_DNA"/>
</dbReference>